<keyword evidence="3" id="KW-1185">Reference proteome</keyword>
<dbReference type="AlphaFoldDB" id="A0A7K0BUD7"/>
<dbReference type="Proteomes" id="UP000487268">
    <property type="component" value="Unassembled WGS sequence"/>
</dbReference>
<dbReference type="EMBL" id="WEGH01000002">
    <property type="protein sequence ID" value="MQY04646.1"/>
    <property type="molecule type" value="Genomic_DNA"/>
</dbReference>
<dbReference type="InterPro" id="IPR029058">
    <property type="entry name" value="AB_hydrolase_fold"/>
</dbReference>
<dbReference type="GO" id="GO:0046503">
    <property type="term" value="P:glycerolipid catabolic process"/>
    <property type="evidence" value="ECO:0007669"/>
    <property type="project" value="TreeGrafter"/>
</dbReference>
<dbReference type="OrthoDB" id="3210164at2"/>
<reference evidence="2 3" key="1">
    <citation type="submission" date="2019-10" db="EMBL/GenBank/DDBJ databases">
        <title>Actinomadura rubteroloni sp. nov. and Actinomadura macrotermitis sp. nov., isolated from the gut of fungus growing-termite Macrotermes natalensis.</title>
        <authorList>
            <person name="Benndorf R."/>
            <person name="Martin K."/>
            <person name="Kuefner M."/>
            <person name="De Beer W."/>
            <person name="Kaster A.-K."/>
            <person name="Vollmers J."/>
            <person name="Poulsen M."/>
            <person name="Beemelmanns C."/>
        </authorList>
    </citation>
    <scope>NUCLEOTIDE SEQUENCE [LARGE SCALE GENOMIC DNA]</scope>
    <source>
        <strain evidence="2 3">RB68</strain>
    </source>
</reference>
<dbReference type="PANTHER" id="PTHR43433:SF5">
    <property type="entry name" value="AB HYDROLASE-1 DOMAIN-CONTAINING PROTEIN"/>
    <property type="match status" value="1"/>
</dbReference>
<feature type="domain" description="AB hydrolase-1" evidence="1">
    <location>
        <begin position="27"/>
        <end position="134"/>
    </location>
</feature>
<protein>
    <submittedName>
        <fullName evidence="2">Putative hydrolase</fullName>
        <ecNumber evidence="2">3.-.-.-</ecNumber>
    </submittedName>
</protein>
<comment type="caution">
    <text evidence="2">The sequence shown here is derived from an EMBL/GenBank/DDBJ whole genome shotgun (WGS) entry which is preliminary data.</text>
</comment>
<dbReference type="Pfam" id="PF00561">
    <property type="entry name" value="Abhydrolase_1"/>
    <property type="match status" value="1"/>
</dbReference>
<accession>A0A7K0BUD7</accession>
<gene>
    <name evidence="2" type="ORF">ACRB68_27060</name>
</gene>
<dbReference type="PANTHER" id="PTHR43433">
    <property type="entry name" value="HYDROLASE, ALPHA/BETA FOLD FAMILY PROTEIN"/>
    <property type="match status" value="1"/>
</dbReference>
<dbReference type="InterPro" id="IPR050471">
    <property type="entry name" value="AB_hydrolase"/>
</dbReference>
<dbReference type="Gene3D" id="3.40.50.1820">
    <property type="entry name" value="alpha/beta hydrolase"/>
    <property type="match status" value="1"/>
</dbReference>
<keyword evidence="2" id="KW-0378">Hydrolase</keyword>
<evidence type="ECO:0000313" key="3">
    <source>
        <dbReference type="Proteomes" id="UP000487268"/>
    </source>
</evidence>
<proteinExistence type="predicted"/>
<evidence type="ECO:0000313" key="2">
    <source>
        <dbReference type="EMBL" id="MQY04646.1"/>
    </source>
</evidence>
<name>A0A7K0BUD7_9ACTN</name>
<dbReference type="InterPro" id="IPR000073">
    <property type="entry name" value="AB_hydrolase_1"/>
</dbReference>
<sequence>MAIGDPRIRHLEVPGARLYHEIRGSGPLVVLNGVPMGTGGFAQIAPLLAREFTVVTYDPRGTFRSVVEDPSRETTVEVLADDLRRLLSALGAGPAHVFGNSGGAVTGLALVARYPGLVRTFVAHEPPLPELLPDAGRLRAAIGEVCDAYENEGREAALKMYAAVTGIERFSQPPRARRAAPDPGAFTPPADARAVLDRFFRHLLRPVASYRPDLAALRDSPARIVVAGGSTSRGQLAHRASVALAGRLGTAVVGFPGGHTGFQERPREFARALARSLTAPV</sequence>
<evidence type="ECO:0000259" key="1">
    <source>
        <dbReference type="Pfam" id="PF00561"/>
    </source>
</evidence>
<organism evidence="2 3">
    <name type="scientific">Actinomadura macrotermitis</name>
    <dbReference type="NCBI Taxonomy" id="2585200"/>
    <lineage>
        <taxon>Bacteria</taxon>
        <taxon>Bacillati</taxon>
        <taxon>Actinomycetota</taxon>
        <taxon>Actinomycetes</taxon>
        <taxon>Streptosporangiales</taxon>
        <taxon>Thermomonosporaceae</taxon>
        <taxon>Actinomadura</taxon>
    </lineage>
</organism>
<dbReference type="RefSeq" id="WP_153532839.1">
    <property type="nucleotide sequence ID" value="NZ_WEGH01000002.1"/>
</dbReference>
<dbReference type="EC" id="3.-.-.-" evidence="2"/>
<dbReference type="GO" id="GO:0004806">
    <property type="term" value="F:triacylglycerol lipase activity"/>
    <property type="evidence" value="ECO:0007669"/>
    <property type="project" value="TreeGrafter"/>
</dbReference>
<dbReference type="SUPFAM" id="SSF53474">
    <property type="entry name" value="alpha/beta-Hydrolases"/>
    <property type="match status" value="1"/>
</dbReference>